<dbReference type="Proteomes" id="UP000800035">
    <property type="component" value="Unassembled WGS sequence"/>
</dbReference>
<proteinExistence type="predicted"/>
<evidence type="ECO:0000313" key="2">
    <source>
        <dbReference type="Proteomes" id="UP000800035"/>
    </source>
</evidence>
<reference evidence="1" key="1">
    <citation type="journal article" date="2020" name="Stud. Mycol.">
        <title>101 Dothideomycetes genomes: a test case for predicting lifestyles and emergence of pathogens.</title>
        <authorList>
            <person name="Haridas S."/>
            <person name="Albert R."/>
            <person name="Binder M."/>
            <person name="Bloem J."/>
            <person name="Labutti K."/>
            <person name="Salamov A."/>
            <person name="Andreopoulos B."/>
            <person name="Baker S."/>
            <person name="Barry K."/>
            <person name="Bills G."/>
            <person name="Bluhm B."/>
            <person name="Cannon C."/>
            <person name="Castanera R."/>
            <person name="Culley D."/>
            <person name="Daum C."/>
            <person name="Ezra D."/>
            <person name="Gonzalez J."/>
            <person name="Henrissat B."/>
            <person name="Kuo A."/>
            <person name="Liang C."/>
            <person name="Lipzen A."/>
            <person name="Lutzoni F."/>
            <person name="Magnuson J."/>
            <person name="Mondo S."/>
            <person name="Nolan M."/>
            <person name="Ohm R."/>
            <person name="Pangilinan J."/>
            <person name="Park H.-J."/>
            <person name="Ramirez L."/>
            <person name="Alfaro M."/>
            <person name="Sun H."/>
            <person name="Tritt A."/>
            <person name="Yoshinaga Y."/>
            <person name="Zwiers L.-H."/>
            <person name="Turgeon B."/>
            <person name="Goodwin S."/>
            <person name="Spatafora J."/>
            <person name="Crous P."/>
            <person name="Grigoriev I."/>
        </authorList>
    </citation>
    <scope>NUCLEOTIDE SEQUENCE</scope>
    <source>
        <strain evidence="1">CBS 675.92</strain>
    </source>
</reference>
<keyword evidence="2" id="KW-1185">Reference proteome</keyword>
<dbReference type="EMBL" id="ML976988">
    <property type="protein sequence ID" value="KAF1957878.1"/>
    <property type="molecule type" value="Genomic_DNA"/>
</dbReference>
<gene>
    <name evidence="1" type="ORF">CC80DRAFT_35405</name>
</gene>
<evidence type="ECO:0000313" key="1">
    <source>
        <dbReference type="EMBL" id="KAF1957878.1"/>
    </source>
</evidence>
<dbReference type="AlphaFoldDB" id="A0A6A5TZK9"/>
<dbReference type="OrthoDB" id="5426678at2759"/>
<accession>A0A6A5TZK9</accession>
<organism evidence="1 2">
    <name type="scientific">Byssothecium circinans</name>
    <dbReference type="NCBI Taxonomy" id="147558"/>
    <lineage>
        <taxon>Eukaryota</taxon>
        <taxon>Fungi</taxon>
        <taxon>Dikarya</taxon>
        <taxon>Ascomycota</taxon>
        <taxon>Pezizomycotina</taxon>
        <taxon>Dothideomycetes</taxon>
        <taxon>Pleosporomycetidae</taxon>
        <taxon>Pleosporales</taxon>
        <taxon>Massarineae</taxon>
        <taxon>Massarinaceae</taxon>
        <taxon>Byssothecium</taxon>
    </lineage>
</organism>
<name>A0A6A5TZK9_9PLEO</name>
<sequence>MRGLTRRVWRRNSWIVRRAYEEVDFEDSPSGERDSGWFFFNNRGTVDWSLFGRFSEESNKDISTTCRTSNATRNAKRYTLQLTISSRLCPRNMPFAIIRATLPRTLTTEFRIYMKPVG</sequence>
<protein>
    <submittedName>
        <fullName evidence="1">Uncharacterized protein</fullName>
    </submittedName>
</protein>